<gene>
    <name evidence="1" type="ORF">GCM10011372_11520</name>
</gene>
<proteinExistence type="predicted"/>
<protein>
    <submittedName>
        <fullName evidence="1">Uncharacterized protein</fullName>
    </submittedName>
</protein>
<evidence type="ECO:0000313" key="1">
    <source>
        <dbReference type="EMBL" id="GGJ75148.1"/>
    </source>
</evidence>
<reference evidence="1" key="1">
    <citation type="journal article" date="2014" name="Int. J. Syst. Evol. Microbiol.">
        <title>Complete genome sequence of Corynebacterium casei LMG S-19264T (=DSM 44701T), isolated from a smear-ripened cheese.</title>
        <authorList>
            <consortium name="US DOE Joint Genome Institute (JGI-PGF)"/>
            <person name="Walter F."/>
            <person name="Albersmeier A."/>
            <person name="Kalinowski J."/>
            <person name="Ruckert C."/>
        </authorList>
    </citation>
    <scope>NUCLEOTIDE SEQUENCE</scope>
    <source>
        <strain evidence="1">CGMCC 1.8984</strain>
    </source>
</reference>
<keyword evidence="2" id="KW-1185">Reference proteome</keyword>
<dbReference type="EMBL" id="BMMD01000005">
    <property type="protein sequence ID" value="GGJ75148.1"/>
    <property type="molecule type" value="Genomic_DNA"/>
</dbReference>
<accession>A0A917PFN6</accession>
<evidence type="ECO:0000313" key="2">
    <source>
        <dbReference type="Proteomes" id="UP000636956"/>
    </source>
</evidence>
<dbReference type="Proteomes" id="UP000636956">
    <property type="component" value="Unassembled WGS sequence"/>
</dbReference>
<sequence length="113" mass="12583">MDGKFEPFDPEAADFELDLDDPGRSHAFASVRRQYQRGLDALNSRPADCLPAIREPVKALEALCRTLTNKPKASLGEAVDHLWRVALLGTDSPATWYAGQAGPWEWSRSRCRA</sequence>
<reference evidence="1" key="2">
    <citation type="submission" date="2020-09" db="EMBL/GenBank/DDBJ databases">
        <authorList>
            <person name="Sun Q."/>
            <person name="Zhou Y."/>
        </authorList>
    </citation>
    <scope>NUCLEOTIDE SEQUENCE</scope>
    <source>
        <strain evidence="1">CGMCC 1.8984</strain>
    </source>
</reference>
<dbReference type="AlphaFoldDB" id="A0A917PFN6"/>
<name>A0A917PFN6_9MICO</name>
<organism evidence="1 2">
    <name type="scientific">Agromyces bauzanensis</name>
    <dbReference type="NCBI Taxonomy" id="1308924"/>
    <lineage>
        <taxon>Bacteria</taxon>
        <taxon>Bacillati</taxon>
        <taxon>Actinomycetota</taxon>
        <taxon>Actinomycetes</taxon>
        <taxon>Micrococcales</taxon>
        <taxon>Microbacteriaceae</taxon>
        <taxon>Agromyces</taxon>
    </lineage>
</organism>
<comment type="caution">
    <text evidence="1">The sequence shown here is derived from an EMBL/GenBank/DDBJ whole genome shotgun (WGS) entry which is preliminary data.</text>
</comment>